<keyword evidence="7 11" id="KW-1133">Transmembrane helix</keyword>
<feature type="transmembrane region" description="Helical" evidence="11">
    <location>
        <begin position="96"/>
        <end position="121"/>
    </location>
</feature>
<evidence type="ECO:0000256" key="9">
    <source>
        <dbReference type="ARBA" id="ARBA00037216"/>
    </source>
</evidence>
<keyword evidence="3 11" id="KW-0813">Transport</keyword>
<organism evidence="13 14">
    <name type="scientific">Desulfobulbus oligotrophicus</name>
    <dbReference type="NCBI Taxonomy" id="1909699"/>
    <lineage>
        <taxon>Bacteria</taxon>
        <taxon>Pseudomonadati</taxon>
        <taxon>Thermodesulfobacteriota</taxon>
        <taxon>Desulfobulbia</taxon>
        <taxon>Desulfobulbales</taxon>
        <taxon>Desulfobulbaceae</taxon>
        <taxon>Desulfobulbus</taxon>
    </lineage>
</organism>
<evidence type="ECO:0000256" key="3">
    <source>
        <dbReference type="ARBA" id="ARBA00022448"/>
    </source>
</evidence>
<evidence type="ECO:0000256" key="1">
    <source>
        <dbReference type="ARBA" id="ARBA00004429"/>
    </source>
</evidence>
<keyword evidence="8 11" id="KW-0472">Membrane</keyword>
<dbReference type="NCBIfam" id="NF007047">
    <property type="entry name" value="PRK09500.1"/>
    <property type="match status" value="1"/>
</dbReference>
<evidence type="ECO:0000256" key="4">
    <source>
        <dbReference type="ARBA" id="ARBA00022475"/>
    </source>
</evidence>
<dbReference type="KEGG" id="dog:HP555_11130"/>
<dbReference type="GO" id="GO:0005886">
    <property type="term" value="C:plasma membrane"/>
    <property type="evidence" value="ECO:0007669"/>
    <property type="project" value="UniProtKB-SubCell"/>
</dbReference>
<evidence type="ECO:0000259" key="12">
    <source>
        <dbReference type="PROSITE" id="PS50928"/>
    </source>
</evidence>
<evidence type="ECO:0000256" key="8">
    <source>
        <dbReference type="ARBA" id="ARBA00023136"/>
    </source>
</evidence>
<name>A0A7T6AR36_9BACT</name>
<proteinExistence type="inferred from homology"/>
<evidence type="ECO:0000256" key="7">
    <source>
        <dbReference type="ARBA" id="ARBA00022989"/>
    </source>
</evidence>
<feature type="transmembrane region" description="Helical" evidence="11">
    <location>
        <begin position="171"/>
        <end position="190"/>
    </location>
</feature>
<protein>
    <recommendedName>
        <fullName evidence="10">Spermidine/putrescine transport system permease protein PotC</fullName>
    </recommendedName>
</protein>
<gene>
    <name evidence="13" type="primary">potC</name>
    <name evidence="13" type="ORF">HP555_11130</name>
</gene>
<dbReference type="RefSeq" id="WP_199262496.1">
    <property type="nucleotide sequence ID" value="NZ_CP054140.1"/>
</dbReference>
<dbReference type="GO" id="GO:0055085">
    <property type="term" value="P:transmembrane transport"/>
    <property type="evidence" value="ECO:0007669"/>
    <property type="project" value="InterPro"/>
</dbReference>
<sequence>MRRCVQWGYAGSVYLFLYLPLAIVAVFSLNNSRYSLAWKGFTFDWYVKLWNNTDLMTAALHSLVIAASAATLSTLLGTGAAFILHHYRFTGRRALFGVLFVMMMSPDIVIAISLLLFFLALFLPLGFITLLIAHTALCVPFVAITVYSRFHGFPTDIVDAARDLGANEYRVFRQIVLPLAAPAVIAGWLLSFTLSLDDVIISFFTTGPDYEVLPLRIYSMVRLGIKPDVNALCVVLMIITATALVLTRKLLKEKT</sequence>
<evidence type="ECO:0000313" key="14">
    <source>
        <dbReference type="Proteomes" id="UP000596092"/>
    </source>
</evidence>
<evidence type="ECO:0000256" key="2">
    <source>
        <dbReference type="ARBA" id="ARBA00007069"/>
    </source>
</evidence>
<comment type="function">
    <text evidence="9">Required for the activity of the bacterial periplasmic transport system of putrescine and spermidine.</text>
</comment>
<keyword evidence="5" id="KW-0997">Cell inner membrane</keyword>
<comment type="similarity">
    <text evidence="2">Belongs to the binding-protein-dependent transport system permease family. CysTW subfamily.</text>
</comment>
<keyword evidence="4" id="KW-1003">Cell membrane</keyword>
<dbReference type="Gene3D" id="1.10.3720.10">
    <property type="entry name" value="MetI-like"/>
    <property type="match status" value="1"/>
</dbReference>
<comment type="subcellular location">
    <subcellularLocation>
        <location evidence="1">Cell inner membrane</location>
        <topology evidence="1">Multi-pass membrane protein</topology>
    </subcellularLocation>
    <subcellularLocation>
        <location evidence="11">Cell membrane</location>
        <topology evidence="11">Multi-pass membrane protein</topology>
    </subcellularLocation>
</comment>
<dbReference type="AlphaFoldDB" id="A0A7T6AR36"/>
<dbReference type="PANTHER" id="PTHR43848">
    <property type="entry name" value="PUTRESCINE TRANSPORT SYSTEM PERMEASE PROTEIN POTI"/>
    <property type="match status" value="1"/>
</dbReference>
<evidence type="ECO:0000256" key="5">
    <source>
        <dbReference type="ARBA" id="ARBA00022519"/>
    </source>
</evidence>
<dbReference type="InterPro" id="IPR035906">
    <property type="entry name" value="MetI-like_sf"/>
</dbReference>
<feature type="transmembrane region" description="Helical" evidence="11">
    <location>
        <begin position="7"/>
        <end position="29"/>
    </location>
</feature>
<dbReference type="PROSITE" id="PS50928">
    <property type="entry name" value="ABC_TM1"/>
    <property type="match status" value="1"/>
</dbReference>
<keyword evidence="14" id="KW-1185">Reference proteome</keyword>
<evidence type="ECO:0000256" key="11">
    <source>
        <dbReference type="RuleBase" id="RU363032"/>
    </source>
</evidence>
<dbReference type="SUPFAM" id="SSF161098">
    <property type="entry name" value="MetI-like"/>
    <property type="match status" value="1"/>
</dbReference>
<evidence type="ECO:0000256" key="10">
    <source>
        <dbReference type="ARBA" id="ARBA00039580"/>
    </source>
</evidence>
<keyword evidence="6 11" id="KW-0812">Transmembrane</keyword>
<dbReference type="InterPro" id="IPR000515">
    <property type="entry name" value="MetI-like"/>
</dbReference>
<accession>A0A7T6AR36</accession>
<feature type="transmembrane region" description="Helical" evidence="11">
    <location>
        <begin position="229"/>
        <end position="247"/>
    </location>
</feature>
<dbReference type="PANTHER" id="PTHR43848:SF5">
    <property type="entry name" value="SPERMIDINE_PUTRESCINE TRANSPORT SYSTEM PERMEASE PROTEIN POTC"/>
    <property type="match status" value="1"/>
</dbReference>
<dbReference type="Pfam" id="PF00528">
    <property type="entry name" value="BPD_transp_1"/>
    <property type="match status" value="1"/>
</dbReference>
<feature type="transmembrane region" description="Helical" evidence="11">
    <location>
        <begin position="58"/>
        <end position="84"/>
    </location>
</feature>
<evidence type="ECO:0000313" key="13">
    <source>
        <dbReference type="EMBL" id="QQG66381.1"/>
    </source>
</evidence>
<dbReference type="EMBL" id="CP054140">
    <property type="protein sequence ID" value="QQG66381.1"/>
    <property type="molecule type" value="Genomic_DNA"/>
</dbReference>
<feature type="domain" description="ABC transmembrane type-1" evidence="12">
    <location>
        <begin position="59"/>
        <end position="247"/>
    </location>
</feature>
<reference evidence="13 14" key="1">
    <citation type="submission" date="2020-05" db="EMBL/GenBank/DDBJ databases">
        <title>Complete genome of Desulfobulbus oligotrophicus.</title>
        <authorList>
            <person name="Podar M."/>
        </authorList>
    </citation>
    <scope>NUCLEOTIDE SEQUENCE [LARGE SCALE GENOMIC DNA]</scope>
    <source>
        <strain evidence="13 14">Prop6</strain>
    </source>
</reference>
<dbReference type="Proteomes" id="UP000596092">
    <property type="component" value="Chromosome"/>
</dbReference>
<evidence type="ECO:0000256" key="6">
    <source>
        <dbReference type="ARBA" id="ARBA00022692"/>
    </source>
</evidence>
<dbReference type="CDD" id="cd06261">
    <property type="entry name" value="TM_PBP2"/>
    <property type="match status" value="1"/>
</dbReference>
<dbReference type="InterPro" id="IPR051789">
    <property type="entry name" value="Bact_Polyamine_Transport"/>
</dbReference>
<feature type="transmembrane region" description="Helical" evidence="11">
    <location>
        <begin position="127"/>
        <end position="150"/>
    </location>
</feature>